<dbReference type="Gene3D" id="3.40.190.80">
    <property type="match status" value="1"/>
</dbReference>
<dbReference type="AlphaFoldDB" id="A0A4S8PV80"/>
<dbReference type="PANTHER" id="PTHR20854">
    <property type="entry name" value="INOSITOL MONOPHOSPHATASE"/>
    <property type="match status" value="1"/>
</dbReference>
<reference evidence="3" key="1">
    <citation type="submission" date="2019-04" db="EMBL/GenBank/DDBJ databases">
        <title>Nocardioides xinjiangensis sp. nov.</title>
        <authorList>
            <person name="Liu S."/>
        </authorList>
    </citation>
    <scope>NUCLEOTIDE SEQUENCE [LARGE SCALE GENOMIC DNA]</scope>
    <source>
        <strain evidence="3">18</strain>
    </source>
</reference>
<sequence length="268" mass="27960">MGVLVTSHGSDTELAIAAASAGAEVAREMFAGPLQRFDKAPGDFATDADLKAEQVILDLLRTERPDDAVEGEESGQSGAVGSERRWLVDPLCGTLNYAAGHLLVAVNVALQVGTAISAAAAADPATEEVFWTDGGRSCVRRGSTDEVLRPSSRTGLVDVNLDDPFFSDDSYRPTDLLADPAFAARFRPRVVSSTLALTWVAAGRRAAYATGRSMLGSVHFSSGIAICQAAGCTVTDLRGEPLSADSVGLLAAADEETHAALLELIRVA</sequence>
<dbReference type="GO" id="GO:0008934">
    <property type="term" value="F:inositol monophosphate 1-phosphatase activity"/>
    <property type="evidence" value="ECO:0007669"/>
    <property type="project" value="TreeGrafter"/>
</dbReference>
<evidence type="ECO:0000256" key="1">
    <source>
        <dbReference type="PIRSR" id="PIRSR600760-2"/>
    </source>
</evidence>
<dbReference type="PRINTS" id="PR00377">
    <property type="entry name" value="IMPHPHTASES"/>
</dbReference>
<feature type="binding site" evidence="1">
    <location>
        <position position="91"/>
    </location>
    <ligand>
        <name>Mg(2+)</name>
        <dbReference type="ChEBI" id="CHEBI:18420"/>
        <label>1</label>
        <note>catalytic</note>
    </ligand>
</feature>
<evidence type="ECO:0000313" key="3">
    <source>
        <dbReference type="Proteomes" id="UP000308760"/>
    </source>
</evidence>
<dbReference type="SUPFAM" id="SSF56655">
    <property type="entry name" value="Carbohydrate phosphatase"/>
    <property type="match status" value="1"/>
</dbReference>
<dbReference type="InterPro" id="IPR000760">
    <property type="entry name" value="Inositol_monophosphatase-like"/>
</dbReference>
<protein>
    <submittedName>
        <fullName evidence="2">Inositol monophosphatase family protein</fullName>
    </submittedName>
</protein>
<dbReference type="Gene3D" id="3.30.540.10">
    <property type="entry name" value="Fructose-1,6-Bisphosphatase, subunit A, domain 1"/>
    <property type="match status" value="1"/>
</dbReference>
<dbReference type="GO" id="GO:0007165">
    <property type="term" value="P:signal transduction"/>
    <property type="evidence" value="ECO:0007669"/>
    <property type="project" value="TreeGrafter"/>
</dbReference>
<dbReference type="OrthoDB" id="9772456at2"/>
<feature type="binding site" evidence="1">
    <location>
        <position position="89"/>
    </location>
    <ligand>
        <name>Mg(2+)</name>
        <dbReference type="ChEBI" id="CHEBI:18420"/>
        <label>1</label>
        <note>catalytic</note>
    </ligand>
</feature>
<proteinExistence type="predicted"/>
<dbReference type="PANTHER" id="PTHR20854:SF4">
    <property type="entry name" value="INOSITOL-1-MONOPHOSPHATASE-RELATED"/>
    <property type="match status" value="1"/>
</dbReference>
<dbReference type="GO" id="GO:0046872">
    <property type="term" value="F:metal ion binding"/>
    <property type="evidence" value="ECO:0007669"/>
    <property type="project" value="UniProtKB-KW"/>
</dbReference>
<dbReference type="EMBL" id="STGY01000083">
    <property type="protein sequence ID" value="THV33672.1"/>
    <property type="molecule type" value="Genomic_DNA"/>
</dbReference>
<name>A0A4S8PV80_9ACTN</name>
<comment type="caution">
    <text evidence="2">The sequence shown here is derived from an EMBL/GenBank/DDBJ whole genome shotgun (WGS) entry which is preliminary data.</text>
</comment>
<keyword evidence="1" id="KW-0479">Metal-binding</keyword>
<keyword evidence="1" id="KW-0460">Magnesium</keyword>
<dbReference type="GO" id="GO:0006020">
    <property type="term" value="P:inositol metabolic process"/>
    <property type="evidence" value="ECO:0007669"/>
    <property type="project" value="TreeGrafter"/>
</dbReference>
<evidence type="ECO:0000313" key="2">
    <source>
        <dbReference type="EMBL" id="THV33672.1"/>
    </source>
</evidence>
<comment type="cofactor">
    <cofactor evidence="1">
        <name>Mg(2+)</name>
        <dbReference type="ChEBI" id="CHEBI:18420"/>
    </cofactor>
</comment>
<keyword evidence="3" id="KW-1185">Reference proteome</keyword>
<gene>
    <name evidence="2" type="ORF">FAB82_26425</name>
</gene>
<accession>A0A4S8PV80</accession>
<dbReference type="Pfam" id="PF00459">
    <property type="entry name" value="Inositol_P"/>
    <property type="match status" value="1"/>
</dbReference>
<dbReference type="CDD" id="cd01637">
    <property type="entry name" value="IMPase_like"/>
    <property type="match status" value="1"/>
</dbReference>
<dbReference type="Proteomes" id="UP000308760">
    <property type="component" value="Unassembled WGS sequence"/>
</dbReference>
<organism evidence="2 3">
    <name type="scientific">Glycomyces buryatensis</name>
    <dbReference type="NCBI Taxonomy" id="2570927"/>
    <lineage>
        <taxon>Bacteria</taxon>
        <taxon>Bacillati</taxon>
        <taxon>Actinomycetota</taxon>
        <taxon>Actinomycetes</taxon>
        <taxon>Glycomycetales</taxon>
        <taxon>Glycomycetaceae</taxon>
        <taxon>Glycomyces</taxon>
    </lineage>
</organism>
<feature type="binding site" evidence="1">
    <location>
        <position position="72"/>
    </location>
    <ligand>
        <name>Mg(2+)</name>
        <dbReference type="ChEBI" id="CHEBI:18420"/>
        <label>1</label>
        <note>catalytic</note>
    </ligand>
</feature>
<reference evidence="2 3" key="2">
    <citation type="submission" date="2019-05" db="EMBL/GenBank/DDBJ databases">
        <title>Glycomyces buryatensis sp. nov.</title>
        <authorList>
            <person name="Nikitina E."/>
        </authorList>
    </citation>
    <scope>NUCLEOTIDE SEQUENCE [LARGE SCALE GENOMIC DNA]</scope>
    <source>
        <strain evidence="2 3">18</strain>
    </source>
</reference>